<proteinExistence type="predicted"/>
<feature type="compositionally biased region" description="Basic residues" evidence="7">
    <location>
        <begin position="253"/>
        <end position="283"/>
    </location>
</feature>
<dbReference type="GO" id="GO:0003677">
    <property type="term" value="F:DNA binding"/>
    <property type="evidence" value="ECO:0007669"/>
    <property type="project" value="UniProtKB-KW"/>
</dbReference>
<organism evidence="9 10">
    <name type="scientific">Entomortierella chlamydospora</name>
    <dbReference type="NCBI Taxonomy" id="101097"/>
    <lineage>
        <taxon>Eukaryota</taxon>
        <taxon>Fungi</taxon>
        <taxon>Fungi incertae sedis</taxon>
        <taxon>Mucoromycota</taxon>
        <taxon>Mortierellomycotina</taxon>
        <taxon>Mortierellomycetes</taxon>
        <taxon>Mortierellales</taxon>
        <taxon>Mortierellaceae</taxon>
        <taxon>Entomortierella</taxon>
    </lineage>
</organism>
<feature type="compositionally biased region" description="Acidic residues" evidence="7">
    <location>
        <begin position="201"/>
        <end position="216"/>
    </location>
</feature>
<gene>
    <name evidence="9" type="ORF">BGZ80_005239</name>
</gene>
<feature type="compositionally biased region" description="Low complexity" evidence="7">
    <location>
        <begin position="75"/>
        <end position="103"/>
    </location>
</feature>
<dbReference type="EMBL" id="JAAAID010000026">
    <property type="protein sequence ID" value="KAG0024201.1"/>
    <property type="molecule type" value="Genomic_DNA"/>
</dbReference>
<evidence type="ECO:0000256" key="7">
    <source>
        <dbReference type="SAM" id="MobiDB-lite"/>
    </source>
</evidence>
<keyword evidence="2" id="KW-0805">Transcription regulation</keyword>
<dbReference type="AlphaFoldDB" id="A0A9P6N3W1"/>
<dbReference type="SUPFAM" id="SSF57959">
    <property type="entry name" value="Leucine zipper domain"/>
    <property type="match status" value="1"/>
</dbReference>
<dbReference type="InterPro" id="IPR002112">
    <property type="entry name" value="Leuzip_Jun"/>
</dbReference>
<accession>A0A9P6N3W1</accession>
<evidence type="ECO:0000259" key="8">
    <source>
        <dbReference type="PROSITE" id="PS50217"/>
    </source>
</evidence>
<keyword evidence="3" id="KW-0238">DNA-binding</keyword>
<dbReference type="SMART" id="SM00338">
    <property type="entry name" value="BRLZ"/>
    <property type="match status" value="1"/>
</dbReference>
<feature type="compositionally biased region" description="Low complexity" evidence="7">
    <location>
        <begin position="143"/>
        <end position="156"/>
    </location>
</feature>
<dbReference type="OrthoDB" id="295274at2759"/>
<evidence type="ECO:0000256" key="3">
    <source>
        <dbReference type="ARBA" id="ARBA00023125"/>
    </source>
</evidence>
<feature type="compositionally biased region" description="Low complexity" evidence="7">
    <location>
        <begin position="284"/>
        <end position="296"/>
    </location>
</feature>
<dbReference type="Proteomes" id="UP000703661">
    <property type="component" value="Unassembled WGS sequence"/>
</dbReference>
<feature type="region of interest" description="Disordered" evidence="7">
    <location>
        <begin position="173"/>
        <end position="327"/>
    </location>
</feature>
<dbReference type="Gene3D" id="1.20.5.170">
    <property type="match status" value="1"/>
</dbReference>
<feature type="coiled-coil region" evidence="6">
    <location>
        <begin position="341"/>
        <end position="368"/>
    </location>
</feature>
<evidence type="ECO:0000256" key="6">
    <source>
        <dbReference type="SAM" id="Coils"/>
    </source>
</evidence>
<feature type="compositionally biased region" description="Low complexity" evidence="7">
    <location>
        <begin position="217"/>
        <end position="233"/>
    </location>
</feature>
<dbReference type="GO" id="GO:0003700">
    <property type="term" value="F:DNA-binding transcription factor activity"/>
    <property type="evidence" value="ECO:0007669"/>
    <property type="project" value="InterPro"/>
</dbReference>
<protein>
    <recommendedName>
        <fullName evidence="8">BZIP domain-containing protein</fullName>
    </recommendedName>
</protein>
<dbReference type="InterPro" id="IPR046347">
    <property type="entry name" value="bZIP_sf"/>
</dbReference>
<dbReference type="CDD" id="cd14687">
    <property type="entry name" value="bZIP_ATF2"/>
    <property type="match status" value="1"/>
</dbReference>
<feature type="region of interest" description="Disordered" evidence="7">
    <location>
        <begin position="71"/>
        <end position="114"/>
    </location>
</feature>
<evidence type="ECO:0000256" key="2">
    <source>
        <dbReference type="ARBA" id="ARBA00023015"/>
    </source>
</evidence>
<feature type="domain" description="BZIP" evidence="8">
    <location>
        <begin position="309"/>
        <end position="372"/>
    </location>
</feature>
<dbReference type="PROSITE" id="PS00036">
    <property type="entry name" value="BZIP_BASIC"/>
    <property type="match status" value="1"/>
</dbReference>
<dbReference type="GO" id="GO:0005634">
    <property type="term" value="C:nucleus"/>
    <property type="evidence" value="ECO:0007669"/>
    <property type="project" value="UniProtKB-SubCell"/>
</dbReference>
<dbReference type="PANTHER" id="PTHR19304">
    <property type="entry name" value="CYCLIC-AMP RESPONSE ELEMENT BINDING PROTEIN"/>
    <property type="match status" value="1"/>
</dbReference>
<comment type="subcellular location">
    <subcellularLocation>
        <location evidence="1">Nucleus</location>
    </subcellularLocation>
</comment>
<dbReference type="InterPro" id="IPR004827">
    <property type="entry name" value="bZIP"/>
</dbReference>
<dbReference type="InterPro" id="IPR051027">
    <property type="entry name" value="bZIP_transcription_factors"/>
</dbReference>
<dbReference type="PROSITE" id="PS50217">
    <property type="entry name" value="BZIP"/>
    <property type="match status" value="1"/>
</dbReference>
<evidence type="ECO:0000256" key="4">
    <source>
        <dbReference type="ARBA" id="ARBA00023163"/>
    </source>
</evidence>
<sequence length="411" mass="45101">MEYDGMSPGVGLNLENFSPFDTSYKFLNSGIPRLDSASFDSVYNTPTSTVPMLTQQHPWSDMMFDESSYVPFHQMSPNSSPSSTDSDASDSFRSRMSSTSSDNLISNPEASQTHTHEYNAVFDSLVPSKKSYHSDQDLPSLAPDSPTPDSLTPDSLVPSDTLKHTATTTSSLNCHDYQQFGPQDDTDYDNQEMSDQHESSMDVDSDDSNDEDEGEGEINSSKSSSRESSSASEDATIKARPTRASTRQAAKAAKSKPKSSSKSTSRARKSSGCKKSSTSRKAKSQSNNSKPSNSSQSRKHSSPEEESPEAKRQKFLERNRMAASKCREKKRLQTLKTIADADAITARNQALHESLGELQEEVRSLKNQILCHRDCGCNVIQKFVQSSFGASSYMTGSNSVYSSTHSQVHLC</sequence>
<evidence type="ECO:0000313" key="10">
    <source>
        <dbReference type="Proteomes" id="UP000703661"/>
    </source>
</evidence>
<dbReference type="PRINTS" id="PR00043">
    <property type="entry name" value="LEUZIPPRJUN"/>
</dbReference>
<keyword evidence="6" id="KW-0175">Coiled coil</keyword>
<keyword evidence="4" id="KW-0804">Transcription</keyword>
<feature type="compositionally biased region" description="Polar residues" evidence="7">
    <location>
        <begin position="104"/>
        <end position="113"/>
    </location>
</feature>
<name>A0A9P6N3W1_9FUNG</name>
<keyword evidence="10" id="KW-1185">Reference proteome</keyword>
<evidence type="ECO:0000256" key="1">
    <source>
        <dbReference type="ARBA" id="ARBA00004123"/>
    </source>
</evidence>
<reference evidence="9" key="1">
    <citation type="journal article" date="2020" name="Fungal Divers.">
        <title>Resolving the Mortierellaceae phylogeny through synthesis of multi-gene phylogenetics and phylogenomics.</title>
        <authorList>
            <person name="Vandepol N."/>
            <person name="Liber J."/>
            <person name="Desiro A."/>
            <person name="Na H."/>
            <person name="Kennedy M."/>
            <person name="Barry K."/>
            <person name="Grigoriev I.V."/>
            <person name="Miller A.N."/>
            <person name="O'Donnell K."/>
            <person name="Stajich J.E."/>
            <person name="Bonito G."/>
        </authorList>
    </citation>
    <scope>NUCLEOTIDE SEQUENCE</scope>
    <source>
        <strain evidence="9">NRRL 2769</strain>
    </source>
</reference>
<evidence type="ECO:0000256" key="5">
    <source>
        <dbReference type="ARBA" id="ARBA00023242"/>
    </source>
</evidence>
<feature type="region of interest" description="Disordered" evidence="7">
    <location>
        <begin position="130"/>
        <end position="161"/>
    </location>
</feature>
<evidence type="ECO:0000313" key="9">
    <source>
        <dbReference type="EMBL" id="KAG0024201.1"/>
    </source>
</evidence>
<keyword evidence="5" id="KW-0539">Nucleus</keyword>
<feature type="compositionally biased region" description="Basic and acidic residues" evidence="7">
    <location>
        <begin position="308"/>
        <end position="320"/>
    </location>
</feature>
<comment type="caution">
    <text evidence="9">The sequence shown here is derived from an EMBL/GenBank/DDBJ whole genome shotgun (WGS) entry which is preliminary data.</text>
</comment>
<dbReference type="Pfam" id="PF00170">
    <property type="entry name" value="bZIP_1"/>
    <property type="match status" value="1"/>
</dbReference>